<dbReference type="OrthoDB" id="9801954at2"/>
<dbReference type="SUPFAM" id="SSF53335">
    <property type="entry name" value="S-adenosyl-L-methionine-dependent methyltransferases"/>
    <property type="match status" value="1"/>
</dbReference>
<dbReference type="InterPro" id="IPR001173">
    <property type="entry name" value="Glyco_trans_2-like"/>
</dbReference>
<dbReference type="CDD" id="cd04184">
    <property type="entry name" value="GT2_RfbC_Mx_like"/>
    <property type="match status" value="1"/>
</dbReference>
<reference evidence="3 4" key="1">
    <citation type="submission" date="2012-11" db="EMBL/GenBank/DDBJ databases">
        <title>Genome assembly of Thiorhodococcus sp. AK35.</title>
        <authorList>
            <person name="Nupur N."/>
            <person name="Khatri I."/>
            <person name="Subramanian S."/>
            <person name="Pinnaka A."/>
        </authorList>
    </citation>
    <scope>NUCLEOTIDE SEQUENCE [LARGE SCALE GENOMIC DNA]</scope>
    <source>
        <strain evidence="3 4">AK35</strain>
    </source>
</reference>
<organism evidence="3 4">
    <name type="scientific">Imhoffiella purpurea</name>
    <dbReference type="NCBI Taxonomy" id="1249627"/>
    <lineage>
        <taxon>Bacteria</taxon>
        <taxon>Pseudomonadati</taxon>
        <taxon>Pseudomonadota</taxon>
        <taxon>Gammaproteobacteria</taxon>
        <taxon>Chromatiales</taxon>
        <taxon>Chromatiaceae</taxon>
        <taxon>Imhoffiella</taxon>
    </lineage>
</organism>
<dbReference type="PANTHER" id="PTHR43685">
    <property type="entry name" value="GLYCOSYLTRANSFERASE"/>
    <property type="match status" value="1"/>
</dbReference>
<evidence type="ECO:0000259" key="2">
    <source>
        <dbReference type="Pfam" id="PF00535"/>
    </source>
</evidence>
<gene>
    <name evidence="3" type="ORF">D779_0730</name>
</gene>
<name>W9VIU9_9GAMM</name>
<keyword evidence="4" id="KW-1185">Reference proteome</keyword>
<accession>W9VIU9</accession>
<dbReference type="Proteomes" id="UP000019460">
    <property type="component" value="Unassembled WGS sequence"/>
</dbReference>
<dbReference type="PATRIC" id="fig|1249627.3.peg.1304"/>
<evidence type="ECO:0000313" key="3">
    <source>
        <dbReference type="EMBL" id="EXJ15982.1"/>
    </source>
</evidence>
<dbReference type="PANTHER" id="PTHR43685:SF2">
    <property type="entry name" value="GLYCOSYLTRANSFERASE 2-LIKE DOMAIN-CONTAINING PROTEIN"/>
    <property type="match status" value="1"/>
</dbReference>
<sequence>MSDNRLAALYARHSGKVSDKWASYLREYERLFSPFREDPIDLLEIGVQNGGSLEIWARYFPQARSIIGCDIDPACGELTFEDPRIAVVVGDAGTQEIAERIVGLSERFHLVIEDGSHRSGDIIQSFCRYFPRLLDGGLFVAEDLHCSYWHEFEGGLYDPHSALAFFKRLADVINRDHWGLDQAVRDALAPFAIHYGLDLDEIPYERIHSISFLDSLCVIDAAPASETGLGMRVVTGTQESVCQGNREVEGTPSRALDQRDALWSNADAPAVRDVQSPDAMVAFYHKAVAELSLQSRQGRAHDQAELQSLAGQLDRLRQEHAALGVRAAELEGNVNTLRAACNRHLEELERQNDRHLEELEQRRASHLAEIHGERARHLEVVESLQEAHRAERDENAVLSHHVAGLNQSIASLHRSLSWRLTAPLRLGLDGARAFGSGVGYLGDVVGHGGGLGGTLKLTREVLREEGLRGVLWRLNNVRKLRAAPVPGQEPEGSASQPSNNYGLWIQRYDRLDEAARERMRGRIETFDPAPLVSVVMPVYEPPVALLDAAIRSVRDQIYPHWELCIADDASPNAEVRALIERHMAEDARVKAVFRAENGHISAASNDALALATGDFIALLDHDDLLAEHALFWVAETIVSRPGVGLIYSDEDKITEDGRRYDPYFKCDLNQELLLAQNMISHLGVYRRRLVEEVGGFRLGFEGSQDYDLALRVLEHLDSDQVHHIPRVLYHWRSIAGSTALAVHEKSYATAAARRAVGEHLERLGRDAEVTPAPGAPVYSRVRYALPDPLPSVSILILTRDRADLLETCIGSILSLSTYPDFEILVVDNGSVEPRTKRLFSLLPSDRVRVIADDRPFNFSALNNVAARAARGEMLCLLNNDIEVLTPDWLEEMVSFAARPDVGCVGARLWYPDGRLQHGGALLGVGGVANHAHLFAARGDFGYFGRAVLHQEFSAVTAACLTIRRSVYEEVGGMDEDLAVAFNDIDFCLRVRQAGYRNLWTPYAELNHHESASRGAEVTPEQQARFVGEVERMRARWGDALIEDPAYSPNLTLDHVDFSLAWPPRVALIGGAAVGVPLRAAV</sequence>
<keyword evidence="1" id="KW-0175">Coiled coil</keyword>
<dbReference type="CDD" id="cd04186">
    <property type="entry name" value="GT_2_like_c"/>
    <property type="match status" value="1"/>
</dbReference>
<dbReference type="EMBL" id="AONC01000017">
    <property type="protein sequence ID" value="EXJ15982.1"/>
    <property type="molecule type" value="Genomic_DNA"/>
</dbReference>
<dbReference type="Gene3D" id="3.90.550.10">
    <property type="entry name" value="Spore Coat Polysaccharide Biosynthesis Protein SpsA, Chain A"/>
    <property type="match status" value="2"/>
</dbReference>
<dbReference type="InterPro" id="IPR029044">
    <property type="entry name" value="Nucleotide-diphossugar_trans"/>
</dbReference>
<dbReference type="GO" id="GO:0016740">
    <property type="term" value="F:transferase activity"/>
    <property type="evidence" value="ECO:0007669"/>
    <property type="project" value="UniProtKB-KW"/>
</dbReference>
<comment type="caution">
    <text evidence="3">The sequence shown here is derived from an EMBL/GenBank/DDBJ whole genome shotgun (WGS) entry which is preliminary data.</text>
</comment>
<proteinExistence type="predicted"/>
<dbReference type="RefSeq" id="WP_052347886.1">
    <property type="nucleotide sequence ID" value="NZ_AONC01000017.1"/>
</dbReference>
<evidence type="ECO:0000313" key="4">
    <source>
        <dbReference type="Proteomes" id="UP000019460"/>
    </source>
</evidence>
<dbReference type="eggNOG" id="COG1216">
    <property type="taxonomic scope" value="Bacteria"/>
</dbReference>
<feature type="coiled-coil region" evidence="1">
    <location>
        <begin position="299"/>
        <end position="376"/>
    </location>
</feature>
<protein>
    <submittedName>
        <fullName evidence="3">Glycosyl transferase, group 2 family protein</fullName>
    </submittedName>
</protein>
<dbReference type="InterPro" id="IPR029063">
    <property type="entry name" value="SAM-dependent_MTases_sf"/>
</dbReference>
<dbReference type="eggNOG" id="COG0293">
    <property type="taxonomic scope" value="Bacteria"/>
</dbReference>
<dbReference type="SUPFAM" id="SSF53448">
    <property type="entry name" value="Nucleotide-diphospho-sugar transferases"/>
    <property type="match status" value="2"/>
</dbReference>
<dbReference type="AlphaFoldDB" id="W9VIU9"/>
<feature type="domain" description="Glycosyltransferase 2-like" evidence="2">
    <location>
        <begin position="533"/>
        <end position="693"/>
    </location>
</feature>
<keyword evidence="3" id="KW-0808">Transferase</keyword>
<feature type="domain" description="Glycosyltransferase 2-like" evidence="2">
    <location>
        <begin position="793"/>
        <end position="970"/>
    </location>
</feature>
<dbReference type="InterPro" id="IPR050834">
    <property type="entry name" value="Glycosyltransf_2"/>
</dbReference>
<dbReference type="STRING" id="1249627.D779_0730"/>
<dbReference type="Pfam" id="PF00535">
    <property type="entry name" value="Glycos_transf_2"/>
    <property type="match status" value="2"/>
</dbReference>
<dbReference type="Gene3D" id="3.40.50.150">
    <property type="entry name" value="Vaccinia Virus protein VP39"/>
    <property type="match status" value="1"/>
</dbReference>
<evidence type="ECO:0000256" key="1">
    <source>
        <dbReference type="SAM" id="Coils"/>
    </source>
</evidence>